<reference evidence="1 2" key="1">
    <citation type="submission" date="2019-06" db="EMBL/GenBank/DDBJ databases">
        <title>Draft genome of C. phoceense Strain 272.</title>
        <authorList>
            <person name="Pacheco L.G.C."/>
            <person name="Barberis C.M."/>
            <person name="Almuzara M.N."/>
            <person name="Traglia G.M."/>
            <person name="Santos C.S."/>
            <person name="Rocha D.J.P.G."/>
            <person name="Aguiar E.R.G.R."/>
            <person name="Vay C.A."/>
        </authorList>
    </citation>
    <scope>NUCLEOTIDE SEQUENCE [LARGE SCALE GENOMIC DNA]</scope>
    <source>
        <strain evidence="1 2">272</strain>
    </source>
</reference>
<dbReference type="Pfam" id="PF25952">
    <property type="entry name" value="DUF7990"/>
    <property type="match status" value="1"/>
</dbReference>
<dbReference type="STRING" id="1686286.GCA_900092335_00275"/>
<accession>A0A540R8G2</accession>
<dbReference type="NCBIfam" id="NF041419">
    <property type="entry name" value="CC_star_Cory"/>
    <property type="match status" value="1"/>
</dbReference>
<evidence type="ECO:0000313" key="2">
    <source>
        <dbReference type="Proteomes" id="UP000318080"/>
    </source>
</evidence>
<sequence length="80" mass="9406">MSLTSLLKEFYAAPYRREFSRARRDEDDFFRLLVLSEALGIPNPASFYTIELLPVIYEDLHEWHTRMGMDRSPIEGMSCC</sequence>
<dbReference type="InterPro" id="IPR047717">
    <property type="entry name" value="CC_star_Cory"/>
</dbReference>
<dbReference type="AlphaFoldDB" id="A0A540R8G2"/>
<keyword evidence="1" id="KW-0067">ATP-binding</keyword>
<keyword evidence="1" id="KW-0347">Helicase</keyword>
<keyword evidence="2" id="KW-1185">Reference proteome</keyword>
<dbReference type="EMBL" id="VHIR01000004">
    <property type="protein sequence ID" value="TQE44029.1"/>
    <property type="molecule type" value="Genomic_DNA"/>
</dbReference>
<dbReference type="Proteomes" id="UP000318080">
    <property type="component" value="Unassembled WGS sequence"/>
</dbReference>
<dbReference type="InterPro" id="IPR058303">
    <property type="entry name" value="DUF7990"/>
</dbReference>
<evidence type="ECO:0000313" key="1">
    <source>
        <dbReference type="EMBL" id="TQE44029.1"/>
    </source>
</evidence>
<keyword evidence="1" id="KW-0378">Hydrolase</keyword>
<gene>
    <name evidence="1" type="ORF">EJK80_04235</name>
</gene>
<dbReference type="GO" id="GO:0004386">
    <property type="term" value="F:helicase activity"/>
    <property type="evidence" value="ECO:0007669"/>
    <property type="project" value="UniProtKB-KW"/>
</dbReference>
<comment type="caution">
    <text evidence="1">The sequence shown here is derived from an EMBL/GenBank/DDBJ whole genome shotgun (WGS) entry which is preliminary data.</text>
</comment>
<organism evidence="1 2">
    <name type="scientific">Corynebacterium phoceense</name>
    <dbReference type="NCBI Taxonomy" id="1686286"/>
    <lineage>
        <taxon>Bacteria</taxon>
        <taxon>Bacillati</taxon>
        <taxon>Actinomycetota</taxon>
        <taxon>Actinomycetes</taxon>
        <taxon>Mycobacteriales</taxon>
        <taxon>Corynebacteriaceae</taxon>
        <taxon>Corynebacterium</taxon>
    </lineage>
</organism>
<name>A0A540R8G2_9CORY</name>
<protein>
    <submittedName>
        <fullName evidence="1">DNA helicase</fullName>
    </submittedName>
</protein>
<dbReference type="RefSeq" id="WP_066493527.1">
    <property type="nucleotide sequence ID" value="NZ_VHIR01000004.1"/>
</dbReference>
<keyword evidence="1" id="KW-0547">Nucleotide-binding</keyword>
<proteinExistence type="predicted"/>